<evidence type="ECO:0000313" key="4">
    <source>
        <dbReference type="Proteomes" id="UP001597544"/>
    </source>
</evidence>
<evidence type="ECO:0000313" key="3">
    <source>
        <dbReference type="EMBL" id="MFD2515343.1"/>
    </source>
</evidence>
<organism evidence="3 4">
    <name type="scientific">Pontibacter locisalis</name>
    <dbReference type="NCBI Taxonomy" id="1719035"/>
    <lineage>
        <taxon>Bacteria</taxon>
        <taxon>Pseudomonadati</taxon>
        <taxon>Bacteroidota</taxon>
        <taxon>Cytophagia</taxon>
        <taxon>Cytophagales</taxon>
        <taxon>Hymenobacteraceae</taxon>
        <taxon>Pontibacter</taxon>
    </lineage>
</organism>
<dbReference type="Pfam" id="PF01627">
    <property type="entry name" value="Hpt"/>
    <property type="match status" value="1"/>
</dbReference>
<reference evidence="4" key="1">
    <citation type="journal article" date="2019" name="Int. J. Syst. Evol. Microbiol.">
        <title>The Global Catalogue of Microorganisms (GCM) 10K type strain sequencing project: providing services to taxonomists for standard genome sequencing and annotation.</title>
        <authorList>
            <consortium name="The Broad Institute Genomics Platform"/>
            <consortium name="The Broad Institute Genome Sequencing Center for Infectious Disease"/>
            <person name="Wu L."/>
            <person name="Ma J."/>
        </authorList>
    </citation>
    <scope>NUCLEOTIDE SEQUENCE [LARGE SCALE GENOMIC DNA]</scope>
    <source>
        <strain evidence="4">KCTC 42498</strain>
    </source>
</reference>
<dbReference type="EMBL" id="JBHULU010000021">
    <property type="protein sequence ID" value="MFD2515343.1"/>
    <property type="molecule type" value="Genomic_DNA"/>
</dbReference>
<keyword evidence="4" id="KW-1185">Reference proteome</keyword>
<comment type="caution">
    <text evidence="3">The sequence shown here is derived from an EMBL/GenBank/DDBJ whole genome shotgun (WGS) entry which is preliminary data.</text>
</comment>
<dbReference type="SUPFAM" id="SSF47226">
    <property type="entry name" value="Histidine-containing phosphotransfer domain, HPT domain"/>
    <property type="match status" value="1"/>
</dbReference>
<feature type="domain" description="HPt" evidence="2">
    <location>
        <begin position="35"/>
        <end position="130"/>
    </location>
</feature>
<evidence type="ECO:0000259" key="2">
    <source>
        <dbReference type="PROSITE" id="PS50894"/>
    </source>
</evidence>
<dbReference type="RefSeq" id="WP_377509876.1">
    <property type="nucleotide sequence ID" value="NZ_JBHULU010000021.1"/>
</dbReference>
<dbReference type="InterPro" id="IPR036641">
    <property type="entry name" value="HPT_dom_sf"/>
</dbReference>
<dbReference type="Gene3D" id="1.20.120.160">
    <property type="entry name" value="HPT domain"/>
    <property type="match status" value="1"/>
</dbReference>
<protein>
    <submittedName>
        <fullName evidence="3">Hpt domain-containing protein</fullName>
    </submittedName>
</protein>
<dbReference type="Proteomes" id="UP001597544">
    <property type="component" value="Unassembled WGS sequence"/>
</dbReference>
<name>A0ABW5IQW9_9BACT</name>
<dbReference type="PROSITE" id="PS50894">
    <property type="entry name" value="HPT"/>
    <property type="match status" value="1"/>
</dbReference>
<sequence>MTIQANQTSDAGIPENVQQKSICNLDYLNRMSGGDSKFIKEMIRLFLKQVPMELEKLEKAAEAEDLTTAKQVAHKLKSSVAMVGAESMLATLKHFEVSEVEGSVKITLDLFHASLLQLFIHIRAELEPLL</sequence>
<accession>A0ABW5IQW9</accession>
<feature type="modified residue" description="Phosphohistidine" evidence="1">
    <location>
        <position position="74"/>
    </location>
</feature>
<keyword evidence="1" id="KW-0597">Phosphoprotein</keyword>
<proteinExistence type="predicted"/>
<evidence type="ECO:0000256" key="1">
    <source>
        <dbReference type="PROSITE-ProRule" id="PRU00110"/>
    </source>
</evidence>
<dbReference type="InterPro" id="IPR008207">
    <property type="entry name" value="Sig_transdc_His_kin_Hpt_dom"/>
</dbReference>
<gene>
    <name evidence="3" type="ORF">ACFSRY_15830</name>
</gene>